<feature type="region of interest" description="Disordered" evidence="1">
    <location>
        <begin position="1"/>
        <end position="22"/>
    </location>
</feature>
<evidence type="ECO:0000313" key="2">
    <source>
        <dbReference type="EMBL" id="EYC24008.1"/>
    </source>
</evidence>
<dbReference type="Proteomes" id="UP000024635">
    <property type="component" value="Unassembled WGS sequence"/>
</dbReference>
<name>A0A016VBB8_9BILA</name>
<evidence type="ECO:0000256" key="1">
    <source>
        <dbReference type="SAM" id="MobiDB-lite"/>
    </source>
</evidence>
<comment type="caution">
    <text evidence="2">The sequence shown here is derived from an EMBL/GenBank/DDBJ whole genome shotgun (WGS) entry which is preliminary data.</text>
</comment>
<protein>
    <submittedName>
        <fullName evidence="2">Uncharacterized protein</fullName>
    </submittedName>
</protein>
<dbReference type="EMBL" id="JARK01001350">
    <property type="protein sequence ID" value="EYC24008.1"/>
    <property type="molecule type" value="Genomic_DNA"/>
</dbReference>
<gene>
    <name evidence="2" type="primary">Acey_s0014.g2268</name>
    <name evidence="2" type="ORF">Y032_0014g2268</name>
</gene>
<sequence length="200" mass="23043">MLSKPEKKTKRSLLTNDRDMPVSSDLIERMHYKRRSSFIQEQRAKQTLEPLEEVEVDVVDGNPTKRPPRRKAASVCVAMVAMNPETSTSYELAQAYAQRKFGATSRFTVERNCQPLSLQEFQNVRLRGLSTSEVFHEPPKMYVYRERPVTYREFNAELFFVRTSNSNRFGSSLSETQKADVCAGIHQEAEAYVVCMGVRY</sequence>
<reference evidence="3" key="1">
    <citation type="journal article" date="2015" name="Nat. Genet.">
        <title>The genome and transcriptome of the zoonotic hookworm Ancylostoma ceylanicum identify infection-specific gene families.</title>
        <authorList>
            <person name="Schwarz E.M."/>
            <person name="Hu Y."/>
            <person name="Antoshechkin I."/>
            <person name="Miller M.M."/>
            <person name="Sternberg P.W."/>
            <person name="Aroian R.V."/>
        </authorList>
    </citation>
    <scope>NUCLEOTIDE SEQUENCE</scope>
    <source>
        <strain evidence="3">HY135</strain>
    </source>
</reference>
<accession>A0A016VBB8</accession>
<dbReference type="OrthoDB" id="5816273at2759"/>
<organism evidence="2 3">
    <name type="scientific">Ancylostoma ceylanicum</name>
    <dbReference type="NCBI Taxonomy" id="53326"/>
    <lineage>
        <taxon>Eukaryota</taxon>
        <taxon>Metazoa</taxon>
        <taxon>Ecdysozoa</taxon>
        <taxon>Nematoda</taxon>
        <taxon>Chromadorea</taxon>
        <taxon>Rhabditida</taxon>
        <taxon>Rhabditina</taxon>
        <taxon>Rhabditomorpha</taxon>
        <taxon>Strongyloidea</taxon>
        <taxon>Ancylostomatidae</taxon>
        <taxon>Ancylostomatinae</taxon>
        <taxon>Ancylostoma</taxon>
    </lineage>
</organism>
<keyword evidence="3" id="KW-1185">Reference proteome</keyword>
<evidence type="ECO:0000313" key="3">
    <source>
        <dbReference type="Proteomes" id="UP000024635"/>
    </source>
</evidence>
<dbReference type="AlphaFoldDB" id="A0A016VBB8"/>
<proteinExistence type="predicted"/>